<dbReference type="EMBL" id="OX459958">
    <property type="protein sequence ID" value="CAI9164332.1"/>
    <property type="molecule type" value="Genomic_DNA"/>
</dbReference>
<protein>
    <submittedName>
        <fullName evidence="1">Uncharacterized protein</fullName>
    </submittedName>
</protein>
<dbReference type="Proteomes" id="UP001176941">
    <property type="component" value="Chromosome 22"/>
</dbReference>
<keyword evidence="2" id="KW-1185">Reference proteome</keyword>
<name>A0ABN8YRW3_RANTA</name>
<proteinExistence type="predicted"/>
<evidence type="ECO:0000313" key="2">
    <source>
        <dbReference type="Proteomes" id="UP001176941"/>
    </source>
</evidence>
<sequence length="110" mass="12051">MGSQTLRHDRLSLFFTALEIVGSKVRIRHNYILTQPSEKGLVKGVVSGYVHIKNVACNKNGSMCNGSSEEGMISSGRLNLVEITASELFLEDWGSGEEMFMPSAHVESTC</sequence>
<gene>
    <name evidence="1" type="ORF">MRATA1EN1_LOCUS13294</name>
</gene>
<evidence type="ECO:0000313" key="1">
    <source>
        <dbReference type="EMBL" id="CAI9164332.1"/>
    </source>
</evidence>
<accession>A0ABN8YRW3</accession>
<organism evidence="1 2">
    <name type="scientific">Rangifer tarandus platyrhynchus</name>
    <name type="common">Svalbard reindeer</name>
    <dbReference type="NCBI Taxonomy" id="3082113"/>
    <lineage>
        <taxon>Eukaryota</taxon>
        <taxon>Metazoa</taxon>
        <taxon>Chordata</taxon>
        <taxon>Craniata</taxon>
        <taxon>Vertebrata</taxon>
        <taxon>Euteleostomi</taxon>
        <taxon>Mammalia</taxon>
        <taxon>Eutheria</taxon>
        <taxon>Laurasiatheria</taxon>
        <taxon>Artiodactyla</taxon>
        <taxon>Ruminantia</taxon>
        <taxon>Pecora</taxon>
        <taxon>Cervidae</taxon>
        <taxon>Odocoileinae</taxon>
        <taxon>Rangifer</taxon>
    </lineage>
</organism>
<reference evidence="1" key="1">
    <citation type="submission" date="2023-04" db="EMBL/GenBank/DDBJ databases">
        <authorList>
            <consortium name="ELIXIR-Norway"/>
        </authorList>
    </citation>
    <scope>NUCLEOTIDE SEQUENCE [LARGE SCALE GENOMIC DNA]</scope>
</reference>